<dbReference type="OrthoDB" id="3124040at2759"/>
<evidence type="ECO:0000313" key="1">
    <source>
        <dbReference type="EMBL" id="PBK85025.1"/>
    </source>
</evidence>
<dbReference type="Proteomes" id="UP000217790">
    <property type="component" value="Unassembled WGS sequence"/>
</dbReference>
<evidence type="ECO:0000313" key="2">
    <source>
        <dbReference type="Proteomes" id="UP000217790"/>
    </source>
</evidence>
<name>A0A2H3CPR5_ARMGA</name>
<gene>
    <name evidence="1" type="ORF">ARMGADRAFT_1087935</name>
</gene>
<sequence>MGLRFAAADAALFLEMVCCNVALSRYLCFVGSMGSSSAAPAAVLFLGWQRAANGVLASVFAFCWFRSIGPVVPAAALFFEIVCCNVVHPWCLRLVLVIPALPCLTLHQNTKPPFPFRSVPNDTRASSFDFSLVFARETYATMRP</sequence>
<proteinExistence type="predicted"/>
<keyword evidence="2" id="KW-1185">Reference proteome</keyword>
<organism evidence="1 2">
    <name type="scientific">Armillaria gallica</name>
    <name type="common">Bulbous honey fungus</name>
    <name type="synonym">Armillaria bulbosa</name>
    <dbReference type="NCBI Taxonomy" id="47427"/>
    <lineage>
        <taxon>Eukaryota</taxon>
        <taxon>Fungi</taxon>
        <taxon>Dikarya</taxon>
        <taxon>Basidiomycota</taxon>
        <taxon>Agaricomycotina</taxon>
        <taxon>Agaricomycetes</taxon>
        <taxon>Agaricomycetidae</taxon>
        <taxon>Agaricales</taxon>
        <taxon>Marasmiineae</taxon>
        <taxon>Physalacriaceae</taxon>
        <taxon>Armillaria</taxon>
    </lineage>
</organism>
<dbReference type="AlphaFoldDB" id="A0A2H3CPR5"/>
<protein>
    <submittedName>
        <fullName evidence="1">Uncharacterized protein</fullName>
    </submittedName>
</protein>
<reference evidence="2" key="1">
    <citation type="journal article" date="2017" name="Nat. Ecol. Evol.">
        <title>Genome expansion and lineage-specific genetic innovations in the forest pathogenic fungi Armillaria.</title>
        <authorList>
            <person name="Sipos G."/>
            <person name="Prasanna A.N."/>
            <person name="Walter M.C."/>
            <person name="O'Connor E."/>
            <person name="Balint B."/>
            <person name="Krizsan K."/>
            <person name="Kiss B."/>
            <person name="Hess J."/>
            <person name="Varga T."/>
            <person name="Slot J."/>
            <person name="Riley R."/>
            <person name="Boka B."/>
            <person name="Rigling D."/>
            <person name="Barry K."/>
            <person name="Lee J."/>
            <person name="Mihaltcheva S."/>
            <person name="LaButti K."/>
            <person name="Lipzen A."/>
            <person name="Waldron R."/>
            <person name="Moloney N.M."/>
            <person name="Sperisen C."/>
            <person name="Kredics L."/>
            <person name="Vagvoelgyi C."/>
            <person name="Patrignani A."/>
            <person name="Fitzpatrick D."/>
            <person name="Nagy I."/>
            <person name="Doyle S."/>
            <person name="Anderson J.B."/>
            <person name="Grigoriev I.V."/>
            <person name="Gueldener U."/>
            <person name="Muensterkoetter M."/>
            <person name="Nagy L.G."/>
        </authorList>
    </citation>
    <scope>NUCLEOTIDE SEQUENCE [LARGE SCALE GENOMIC DNA]</scope>
    <source>
        <strain evidence="2">Ar21-2</strain>
    </source>
</reference>
<dbReference type="EMBL" id="KZ293694">
    <property type="protein sequence ID" value="PBK85025.1"/>
    <property type="molecule type" value="Genomic_DNA"/>
</dbReference>
<accession>A0A2H3CPR5</accession>
<dbReference type="InParanoid" id="A0A2H3CPR5"/>